<sequence>MGVSVNDIAVKILKFDEVEKKVSFAIKAQVSNTQSDEYSDEDVSVEIQGVDAEGFEILTINLSGHVKFDSSSVLTDREDDCDKAEFIQVVNWQYVGGR</sequence>
<dbReference type="Proteomes" id="UP000294963">
    <property type="component" value="Unassembled WGS sequence"/>
</dbReference>
<organism evidence="1 2">
    <name type="scientific">Acinetobacter calcoaceticus</name>
    <dbReference type="NCBI Taxonomy" id="471"/>
    <lineage>
        <taxon>Bacteria</taxon>
        <taxon>Pseudomonadati</taxon>
        <taxon>Pseudomonadota</taxon>
        <taxon>Gammaproteobacteria</taxon>
        <taxon>Moraxellales</taxon>
        <taxon>Moraxellaceae</taxon>
        <taxon>Acinetobacter</taxon>
        <taxon>Acinetobacter calcoaceticus/baumannii complex</taxon>
    </lineage>
</organism>
<accession>A0A4R1XU67</accession>
<dbReference type="AlphaFoldDB" id="A0A4R1XU67"/>
<comment type="caution">
    <text evidence="1">The sequence shown here is derived from an EMBL/GenBank/DDBJ whole genome shotgun (WGS) entry which is preliminary data.</text>
</comment>
<gene>
    <name evidence="1" type="ORF">EC844_11192</name>
</gene>
<evidence type="ECO:0000313" key="1">
    <source>
        <dbReference type="EMBL" id="TCM66802.1"/>
    </source>
</evidence>
<keyword evidence="2" id="KW-1185">Reference proteome</keyword>
<dbReference type="OrthoDB" id="9937434at2"/>
<reference evidence="1 2" key="1">
    <citation type="submission" date="2019-03" db="EMBL/GenBank/DDBJ databases">
        <title>Genomic analyses of the natural microbiome of Caenorhabditis elegans.</title>
        <authorList>
            <person name="Samuel B."/>
        </authorList>
    </citation>
    <scope>NUCLEOTIDE SEQUENCE [LARGE SCALE GENOMIC DNA]</scope>
    <source>
        <strain evidence="1 2">JUb89</strain>
    </source>
</reference>
<protein>
    <submittedName>
        <fullName evidence="1">Uncharacterized protein</fullName>
    </submittedName>
</protein>
<name>A0A4R1XU67_ACICA</name>
<proteinExistence type="predicted"/>
<dbReference type="EMBL" id="SLVJ01000011">
    <property type="protein sequence ID" value="TCM66802.1"/>
    <property type="molecule type" value="Genomic_DNA"/>
</dbReference>
<evidence type="ECO:0000313" key="2">
    <source>
        <dbReference type="Proteomes" id="UP000294963"/>
    </source>
</evidence>